<evidence type="ECO:0000256" key="1">
    <source>
        <dbReference type="SAM" id="SignalP"/>
    </source>
</evidence>
<dbReference type="Pfam" id="PF01607">
    <property type="entry name" value="CBM_14"/>
    <property type="match status" value="1"/>
</dbReference>
<gene>
    <name evidence="4" type="primary">LOC106478089</name>
</gene>
<dbReference type="Proteomes" id="UP000694941">
    <property type="component" value="Unplaced"/>
</dbReference>
<dbReference type="PROSITE" id="PS50940">
    <property type="entry name" value="CHIT_BIND_II"/>
    <property type="match status" value="1"/>
</dbReference>
<keyword evidence="1" id="KW-0732">Signal</keyword>
<accession>A0ABM1S130</accession>
<dbReference type="InterPro" id="IPR052976">
    <property type="entry name" value="Scoloptoxin-like"/>
</dbReference>
<evidence type="ECO:0000259" key="2">
    <source>
        <dbReference type="PROSITE" id="PS50940"/>
    </source>
</evidence>
<organism evidence="3 4">
    <name type="scientific">Limulus polyphemus</name>
    <name type="common">Atlantic horseshoe crab</name>
    <dbReference type="NCBI Taxonomy" id="6850"/>
    <lineage>
        <taxon>Eukaryota</taxon>
        <taxon>Metazoa</taxon>
        <taxon>Ecdysozoa</taxon>
        <taxon>Arthropoda</taxon>
        <taxon>Chelicerata</taxon>
        <taxon>Merostomata</taxon>
        <taxon>Xiphosura</taxon>
        <taxon>Limulidae</taxon>
        <taxon>Limulus</taxon>
    </lineage>
</organism>
<name>A0ABM1S130_LIMPO</name>
<evidence type="ECO:0000313" key="3">
    <source>
        <dbReference type="Proteomes" id="UP000694941"/>
    </source>
</evidence>
<reference evidence="4" key="1">
    <citation type="submission" date="2025-08" db="UniProtKB">
        <authorList>
            <consortium name="RefSeq"/>
        </authorList>
    </citation>
    <scope>IDENTIFICATION</scope>
    <source>
        <tissue evidence="4">Muscle</tissue>
    </source>
</reference>
<dbReference type="RefSeq" id="XP_022237335.1">
    <property type="nucleotide sequence ID" value="XM_022381627.1"/>
</dbReference>
<dbReference type="Gene3D" id="2.170.140.10">
    <property type="entry name" value="Chitin binding domain"/>
    <property type="match status" value="1"/>
</dbReference>
<sequence length="148" mass="17196">MIMALRPMLRIALWLMLLMSLCVVASSYPAEEKSSVQSLKSSPNRLRTKNVRFTKEKTFSRFTAHRRKGQPGKDYPIFNHIPATRFVCGEIPGRYADPETGCQVWHLCPGGYNHFRHSFLCPNGTIFNERRGICDWWYNVSCELVLRR</sequence>
<proteinExistence type="predicted"/>
<dbReference type="SUPFAM" id="SSF57625">
    <property type="entry name" value="Invertebrate chitin-binding proteins"/>
    <property type="match status" value="1"/>
</dbReference>
<dbReference type="InterPro" id="IPR002557">
    <property type="entry name" value="Chitin-bd_dom"/>
</dbReference>
<feature type="domain" description="Chitin-binding type-2" evidence="2">
    <location>
        <begin position="85"/>
        <end position="144"/>
    </location>
</feature>
<dbReference type="GeneID" id="106478089"/>
<keyword evidence="3" id="KW-1185">Reference proteome</keyword>
<dbReference type="PANTHER" id="PTHR22933:SF43">
    <property type="entry name" value="LP10131P"/>
    <property type="match status" value="1"/>
</dbReference>
<dbReference type="PANTHER" id="PTHR22933">
    <property type="entry name" value="FI18007P1-RELATED"/>
    <property type="match status" value="1"/>
</dbReference>
<protein>
    <submittedName>
        <fullName evidence="4">Uncharacterized protein LOC106478089</fullName>
    </submittedName>
</protein>
<feature type="signal peptide" evidence="1">
    <location>
        <begin position="1"/>
        <end position="27"/>
    </location>
</feature>
<dbReference type="SMART" id="SM00494">
    <property type="entry name" value="ChtBD2"/>
    <property type="match status" value="1"/>
</dbReference>
<dbReference type="InterPro" id="IPR036508">
    <property type="entry name" value="Chitin-bd_dom_sf"/>
</dbReference>
<feature type="chain" id="PRO_5045710587" evidence="1">
    <location>
        <begin position="28"/>
        <end position="148"/>
    </location>
</feature>
<evidence type="ECO:0000313" key="4">
    <source>
        <dbReference type="RefSeq" id="XP_022237335.1"/>
    </source>
</evidence>